<dbReference type="EMBL" id="AP025516">
    <property type="protein sequence ID" value="BDD85775.1"/>
    <property type="molecule type" value="Genomic_DNA"/>
</dbReference>
<evidence type="ECO:0008006" key="3">
    <source>
        <dbReference type="Google" id="ProtNLM"/>
    </source>
</evidence>
<evidence type="ECO:0000313" key="1">
    <source>
        <dbReference type="EMBL" id="BDD85775.1"/>
    </source>
</evidence>
<keyword evidence="2" id="KW-1185">Reference proteome</keyword>
<dbReference type="RefSeq" id="WP_284152907.1">
    <property type="nucleotide sequence ID" value="NZ_AP025516.1"/>
</dbReference>
<sequence length="87" mass="9908">MKQPPSASAICFGLDEELDRSSCAHYLQLLGQEQLAELLSSRMSSDEIAALIDFCSKLLHRHLSKQEYHDLFLREGREHSSSKHAHE</sequence>
<proteinExistence type="predicted"/>
<evidence type="ECO:0000313" key="2">
    <source>
        <dbReference type="Proteomes" id="UP000830055"/>
    </source>
</evidence>
<organism evidence="1 2">
    <name type="scientific">Desulfofustis limnaeus</name>
    <dbReference type="NCBI Taxonomy" id="2740163"/>
    <lineage>
        <taxon>Bacteria</taxon>
        <taxon>Pseudomonadati</taxon>
        <taxon>Thermodesulfobacteriota</taxon>
        <taxon>Desulfobulbia</taxon>
        <taxon>Desulfobulbales</taxon>
        <taxon>Desulfocapsaceae</taxon>
        <taxon>Desulfofustis</taxon>
    </lineage>
</organism>
<dbReference type="Proteomes" id="UP000830055">
    <property type="component" value="Chromosome"/>
</dbReference>
<reference evidence="1 2" key="1">
    <citation type="submission" date="2022-01" db="EMBL/GenBank/DDBJ databases">
        <title>Desulfofustis limnae sp. nov., a novel mesophilic sulfate-reducing bacterium isolated from marsh soil.</title>
        <authorList>
            <person name="Watanabe M."/>
            <person name="Takahashi A."/>
            <person name="Kojima H."/>
            <person name="Fukui M."/>
        </authorList>
    </citation>
    <scope>NUCLEOTIDE SEQUENCE [LARGE SCALE GENOMIC DNA]</scope>
    <source>
        <strain evidence="1 2">PPLL</strain>
    </source>
</reference>
<accession>A0ABM7W4C9</accession>
<name>A0ABM7W4C9_9BACT</name>
<protein>
    <recommendedName>
        <fullName evidence="3">Cytoplasmic protein</fullName>
    </recommendedName>
</protein>
<gene>
    <name evidence="1" type="ORF">DPPLL_01400</name>
</gene>